<evidence type="ECO:0000256" key="8">
    <source>
        <dbReference type="ARBA" id="ARBA00022776"/>
    </source>
</evidence>
<evidence type="ECO:0000256" key="5">
    <source>
        <dbReference type="ARBA" id="ARBA00022490"/>
    </source>
</evidence>
<keyword evidence="7" id="KW-0493">Microtubule</keyword>
<name>A0AAP0IDM8_9MAGN</name>
<keyword evidence="8" id="KW-0498">Mitosis</keyword>
<evidence type="ECO:0000256" key="4">
    <source>
        <dbReference type="ARBA" id="ARBA00022454"/>
    </source>
</evidence>
<evidence type="ECO:0000256" key="2">
    <source>
        <dbReference type="ARBA" id="ARBA00004629"/>
    </source>
</evidence>
<comment type="subcellular location">
    <subcellularLocation>
        <location evidence="2">Chromosome</location>
        <location evidence="2">Centromere</location>
        <location evidence="2">Kinetochore</location>
    </subcellularLocation>
    <subcellularLocation>
        <location evidence="1">Cytoplasm</location>
        <location evidence="1">Cytoskeleton</location>
        <location evidence="1">Spindle</location>
    </subcellularLocation>
</comment>
<keyword evidence="9" id="KW-0995">Kinetochore</keyword>
<gene>
    <name evidence="13" type="ORF">Syun_020278</name>
</gene>
<comment type="similarity">
    <text evidence="3">Belongs to the SKA3 family.</text>
</comment>
<sequence>MEESRLISDFCKTLSSFCNNLHLKSAALKESVDRRPIPLDSATSTFTRCLNRRVTAASADLNLLDSMAFGTVSFEELLGHCNEVYKKNERDLIEIEDWLAGFGYVPEMGIDGDEDEDLSLLATPIGTAKMPSYEDKLDSVDSIMKRLEMSPLFEESFSLQKLGLSDVCLATLASEDNNTDAANTKSGWNQANNNDVGRHGAIKRGHFDAQSFGTTEDEGKAEDLPKSIDCTKVAIKVSKDDYDSLPSFMKSLTSWEDLNVAVDKMNSSLCKQPNEKENLFYQHDLEALGLGPKVRSYLLLLLRMNLLIVETINGSIAYRVI</sequence>
<dbReference type="InterPro" id="IPR033341">
    <property type="entry name" value="SKA3"/>
</dbReference>
<evidence type="ECO:0000256" key="1">
    <source>
        <dbReference type="ARBA" id="ARBA00004186"/>
    </source>
</evidence>
<accession>A0AAP0IDM8</accession>
<dbReference type="EMBL" id="JBBNAF010000009">
    <property type="protein sequence ID" value="KAK9113481.1"/>
    <property type="molecule type" value="Genomic_DNA"/>
</dbReference>
<evidence type="ECO:0000313" key="14">
    <source>
        <dbReference type="Proteomes" id="UP001420932"/>
    </source>
</evidence>
<dbReference type="GO" id="GO:0007059">
    <property type="term" value="P:chromosome segregation"/>
    <property type="evidence" value="ECO:0007669"/>
    <property type="project" value="InterPro"/>
</dbReference>
<dbReference type="AlphaFoldDB" id="A0AAP0IDM8"/>
<reference evidence="13 14" key="1">
    <citation type="submission" date="2024-01" db="EMBL/GenBank/DDBJ databases">
        <title>Genome assemblies of Stephania.</title>
        <authorList>
            <person name="Yang L."/>
        </authorList>
    </citation>
    <scope>NUCLEOTIDE SEQUENCE [LARGE SCALE GENOMIC DNA]</scope>
    <source>
        <strain evidence="13">YNDBR</strain>
        <tissue evidence="13">Leaf</tissue>
    </source>
</reference>
<evidence type="ECO:0000256" key="12">
    <source>
        <dbReference type="ARBA" id="ARBA00023328"/>
    </source>
</evidence>
<keyword evidence="11" id="KW-0131">Cell cycle</keyword>
<evidence type="ECO:0000256" key="7">
    <source>
        <dbReference type="ARBA" id="ARBA00022701"/>
    </source>
</evidence>
<evidence type="ECO:0000256" key="11">
    <source>
        <dbReference type="ARBA" id="ARBA00023306"/>
    </source>
</evidence>
<keyword evidence="4" id="KW-0158">Chromosome</keyword>
<dbReference type="Proteomes" id="UP001420932">
    <property type="component" value="Unassembled WGS sequence"/>
</dbReference>
<keyword evidence="10" id="KW-0206">Cytoskeleton</keyword>
<keyword evidence="12" id="KW-0137">Centromere</keyword>
<comment type="caution">
    <text evidence="13">The sequence shown here is derived from an EMBL/GenBank/DDBJ whole genome shotgun (WGS) entry which is preliminary data.</text>
</comment>
<dbReference type="GO" id="GO:0000940">
    <property type="term" value="C:outer kinetochore"/>
    <property type="evidence" value="ECO:0007669"/>
    <property type="project" value="InterPro"/>
</dbReference>
<evidence type="ECO:0000256" key="10">
    <source>
        <dbReference type="ARBA" id="ARBA00023212"/>
    </source>
</evidence>
<evidence type="ECO:0008006" key="15">
    <source>
        <dbReference type="Google" id="ProtNLM"/>
    </source>
</evidence>
<evidence type="ECO:0000313" key="13">
    <source>
        <dbReference type="EMBL" id="KAK9113481.1"/>
    </source>
</evidence>
<evidence type="ECO:0000256" key="6">
    <source>
        <dbReference type="ARBA" id="ARBA00022618"/>
    </source>
</evidence>
<keyword evidence="5" id="KW-0963">Cytoplasm</keyword>
<protein>
    <recommendedName>
        <fullName evidence="15">Spindle and kinetochore-associated protein 3</fullName>
    </recommendedName>
</protein>
<keyword evidence="14" id="KW-1185">Reference proteome</keyword>
<dbReference type="GO" id="GO:0000278">
    <property type="term" value="P:mitotic cell cycle"/>
    <property type="evidence" value="ECO:0007669"/>
    <property type="project" value="TreeGrafter"/>
</dbReference>
<dbReference type="GO" id="GO:0051301">
    <property type="term" value="P:cell division"/>
    <property type="evidence" value="ECO:0007669"/>
    <property type="project" value="UniProtKB-KW"/>
</dbReference>
<dbReference type="PANTHER" id="PTHR48118">
    <property type="entry name" value="SPINDLE AND KINETOCHORE-ASSOCIATED PROTEIN 3"/>
    <property type="match status" value="1"/>
</dbReference>
<keyword evidence="6" id="KW-0132">Cell division</keyword>
<evidence type="ECO:0000256" key="3">
    <source>
        <dbReference type="ARBA" id="ARBA00007716"/>
    </source>
</evidence>
<organism evidence="13 14">
    <name type="scientific">Stephania yunnanensis</name>
    <dbReference type="NCBI Taxonomy" id="152371"/>
    <lineage>
        <taxon>Eukaryota</taxon>
        <taxon>Viridiplantae</taxon>
        <taxon>Streptophyta</taxon>
        <taxon>Embryophyta</taxon>
        <taxon>Tracheophyta</taxon>
        <taxon>Spermatophyta</taxon>
        <taxon>Magnoliopsida</taxon>
        <taxon>Ranunculales</taxon>
        <taxon>Menispermaceae</taxon>
        <taxon>Menispermoideae</taxon>
        <taxon>Cissampelideae</taxon>
        <taxon>Stephania</taxon>
    </lineage>
</organism>
<evidence type="ECO:0000256" key="9">
    <source>
        <dbReference type="ARBA" id="ARBA00022838"/>
    </source>
</evidence>
<dbReference type="GO" id="GO:0005876">
    <property type="term" value="C:spindle microtubule"/>
    <property type="evidence" value="ECO:0007669"/>
    <property type="project" value="TreeGrafter"/>
</dbReference>
<dbReference type="PANTHER" id="PTHR48118:SF1">
    <property type="entry name" value="SPINDLE AND KINETOCHORE-ASSOCIATED PROTEIN 3"/>
    <property type="match status" value="1"/>
</dbReference>
<proteinExistence type="inferred from homology"/>